<evidence type="ECO:0000256" key="4">
    <source>
        <dbReference type="ARBA" id="ARBA00023239"/>
    </source>
</evidence>
<evidence type="ECO:0000259" key="6">
    <source>
        <dbReference type="Pfam" id="PF03936"/>
    </source>
</evidence>
<sequence length="556" mass="64700">MVANNTGLSADNNMARRRGYCDYPPIWSFDYIQSIKNEYAEGKDAYAIQRDKLKDEVRVMLKEITDPLVQLENVDILQRLGINYLFEDEIKSILEGIYNSNDFDSGIWKDNLYAKALKFRLFRQHLYNLVPQEIFNAFKDESGKFKESIGNDVKGLLSLYEASFLLMHGENILEEAREFTSKHLQEFAKQNEDESYLSKLVGHALKVPLHWRVPRLEARWFIDLYRRSHEIMNPSFLELSILDYNIVQSIHQEDLKQLSRLVENTLWNTGMIFEPQHSYCRDMVSKVFNLLALLDDTYDVYGTLDELVLLTSAIESWDLNAMDSLPDYLKITFLAVFNFTNELAYDVLKEQGFHIIKYLKKAWADLSRAYFQEAKWYHTRTKPDTLEEYIENAWVSVAGPVALVVALFCVENPITEDALKLFEDGYPSIVRECSLIIRLTNDLVTDSFESKNGDVPTSIRCYMYDTGVSEDEARRHIFFLVTEAWKQINKDRAINSVFSHTYIELVTNLTRMSMWMYNKRDGFGIENQCRTRACSSSVFVNPISFKDGEEDLAFIG</sequence>
<feature type="domain" description="Terpene synthase metal-binding" evidence="6">
    <location>
        <begin position="259"/>
        <end position="487"/>
    </location>
</feature>
<organism evidence="7 8">
    <name type="scientific">Ficus carica</name>
    <name type="common">Common fig</name>
    <dbReference type="NCBI Taxonomy" id="3494"/>
    <lineage>
        <taxon>Eukaryota</taxon>
        <taxon>Viridiplantae</taxon>
        <taxon>Streptophyta</taxon>
        <taxon>Embryophyta</taxon>
        <taxon>Tracheophyta</taxon>
        <taxon>Spermatophyta</taxon>
        <taxon>Magnoliopsida</taxon>
        <taxon>eudicotyledons</taxon>
        <taxon>Gunneridae</taxon>
        <taxon>Pentapetalae</taxon>
        <taxon>rosids</taxon>
        <taxon>fabids</taxon>
        <taxon>Rosales</taxon>
        <taxon>Moraceae</taxon>
        <taxon>Ficeae</taxon>
        <taxon>Ficus</taxon>
    </lineage>
</organism>
<dbReference type="GO" id="GO:0000287">
    <property type="term" value="F:magnesium ion binding"/>
    <property type="evidence" value="ECO:0007669"/>
    <property type="project" value="InterPro"/>
</dbReference>
<evidence type="ECO:0000256" key="2">
    <source>
        <dbReference type="ARBA" id="ARBA00022723"/>
    </source>
</evidence>
<keyword evidence="8" id="KW-1185">Reference proteome</keyword>
<reference evidence="7" key="1">
    <citation type="submission" date="2023-07" db="EMBL/GenBank/DDBJ databases">
        <title>draft genome sequence of fig (Ficus carica).</title>
        <authorList>
            <person name="Takahashi T."/>
            <person name="Nishimura K."/>
        </authorList>
    </citation>
    <scope>NUCLEOTIDE SEQUENCE</scope>
</reference>
<dbReference type="InterPro" id="IPR005630">
    <property type="entry name" value="Terpene_synthase_metal-bd"/>
</dbReference>
<dbReference type="SUPFAM" id="SSF48239">
    <property type="entry name" value="Terpenoid cyclases/Protein prenyltransferases"/>
    <property type="match status" value="1"/>
</dbReference>
<dbReference type="PANTHER" id="PTHR31225:SF9">
    <property type="entry name" value="TERPENE SYNTHASE 10"/>
    <property type="match status" value="1"/>
</dbReference>
<evidence type="ECO:0000256" key="3">
    <source>
        <dbReference type="ARBA" id="ARBA00022842"/>
    </source>
</evidence>
<dbReference type="InterPro" id="IPR001906">
    <property type="entry name" value="Terpene_synth_N"/>
</dbReference>
<dbReference type="FunFam" id="1.50.10.130:FF:000001">
    <property type="entry name" value="Isoprene synthase, chloroplastic"/>
    <property type="match status" value="1"/>
</dbReference>
<keyword evidence="2" id="KW-0479">Metal-binding</keyword>
<accession>A0AA88J8L1</accession>
<gene>
    <name evidence="7" type="ORF">TIFTF001_034452</name>
</gene>
<dbReference type="InterPro" id="IPR050148">
    <property type="entry name" value="Terpene_synthase-like"/>
</dbReference>
<dbReference type="Proteomes" id="UP001187192">
    <property type="component" value="Unassembled WGS sequence"/>
</dbReference>
<dbReference type="AlphaFoldDB" id="A0AA88J8L1"/>
<dbReference type="InterPro" id="IPR036965">
    <property type="entry name" value="Terpene_synth_N_sf"/>
</dbReference>
<evidence type="ECO:0000313" key="7">
    <source>
        <dbReference type="EMBL" id="GMN65389.1"/>
    </source>
</evidence>
<dbReference type="GO" id="GO:0016102">
    <property type="term" value="P:diterpenoid biosynthetic process"/>
    <property type="evidence" value="ECO:0007669"/>
    <property type="project" value="InterPro"/>
</dbReference>
<dbReference type="Pfam" id="PF03936">
    <property type="entry name" value="Terpene_synth_C"/>
    <property type="match status" value="1"/>
</dbReference>
<comment type="caution">
    <text evidence="7">The sequence shown here is derived from an EMBL/GenBank/DDBJ whole genome shotgun (WGS) entry which is preliminary data.</text>
</comment>
<dbReference type="SFLD" id="SFLDG01019">
    <property type="entry name" value="Terpene_Cyclase_Like_1_C_Termi"/>
    <property type="match status" value="1"/>
</dbReference>
<dbReference type="GO" id="GO:0010333">
    <property type="term" value="F:terpene synthase activity"/>
    <property type="evidence" value="ECO:0007669"/>
    <property type="project" value="InterPro"/>
</dbReference>
<dbReference type="InterPro" id="IPR044814">
    <property type="entry name" value="Terpene_cyclase_plant_C1"/>
</dbReference>
<evidence type="ECO:0000259" key="5">
    <source>
        <dbReference type="Pfam" id="PF01397"/>
    </source>
</evidence>
<feature type="domain" description="Terpene synthase N-terminal" evidence="5">
    <location>
        <begin position="26"/>
        <end position="205"/>
    </location>
</feature>
<protein>
    <submittedName>
        <fullName evidence="7">Uncharacterized protein</fullName>
    </submittedName>
</protein>
<keyword evidence="3" id="KW-0460">Magnesium</keyword>
<dbReference type="InterPro" id="IPR034741">
    <property type="entry name" value="Terpene_cyclase-like_1_C"/>
</dbReference>
<dbReference type="SFLD" id="SFLDS00005">
    <property type="entry name" value="Isoprenoid_Synthase_Type_I"/>
    <property type="match status" value="1"/>
</dbReference>
<dbReference type="InterPro" id="IPR008949">
    <property type="entry name" value="Isoprenoid_synthase_dom_sf"/>
</dbReference>
<dbReference type="InterPro" id="IPR008930">
    <property type="entry name" value="Terpenoid_cyclase/PrenylTrfase"/>
</dbReference>
<dbReference type="SUPFAM" id="SSF48576">
    <property type="entry name" value="Terpenoid synthases"/>
    <property type="match status" value="1"/>
</dbReference>
<proteinExistence type="predicted"/>
<dbReference type="EMBL" id="BTGU01000230">
    <property type="protein sequence ID" value="GMN65389.1"/>
    <property type="molecule type" value="Genomic_DNA"/>
</dbReference>
<comment type="cofactor">
    <cofactor evidence="1">
        <name>Mg(2+)</name>
        <dbReference type="ChEBI" id="CHEBI:18420"/>
    </cofactor>
</comment>
<dbReference type="PANTHER" id="PTHR31225">
    <property type="entry name" value="OS04G0344100 PROTEIN-RELATED"/>
    <property type="match status" value="1"/>
</dbReference>
<keyword evidence="4" id="KW-0456">Lyase</keyword>
<dbReference type="Gene3D" id="1.50.10.130">
    <property type="entry name" value="Terpene synthase, N-terminal domain"/>
    <property type="match status" value="1"/>
</dbReference>
<name>A0AA88J8L1_FICCA</name>
<dbReference type="CDD" id="cd00684">
    <property type="entry name" value="Terpene_cyclase_plant_C1"/>
    <property type="match status" value="1"/>
</dbReference>
<dbReference type="Gene3D" id="1.10.600.10">
    <property type="entry name" value="Farnesyl Diphosphate Synthase"/>
    <property type="match status" value="1"/>
</dbReference>
<evidence type="ECO:0000313" key="8">
    <source>
        <dbReference type="Proteomes" id="UP001187192"/>
    </source>
</evidence>
<dbReference type="Pfam" id="PF01397">
    <property type="entry name" value="Terpene_synth"/>
    <property type="match status" value="1"/>
</dbReference>
<evidence type="ECO:0000256" key="1">
    <source>
        <dbReference type="ARBA" id="ARBA00001946"/>
    </source>
</evidence>